<dbReference type="OrthoDB" id="4090463at2759"/>
<accession>G8BWE3</accession>
<protein>
    <submittedName>
        <fullName evidence="1">Uncharacterized protein</fullName>
    </submittedName>
</protein>
<proteinExistence type="predicted"/>
<gene>
    <name evidence="1" type="primary">TPHA0H01890</name>
    <name evidence="1" type="ordered locus">TPHA_0H01890</name>
</gene>
<name>G8BWE3_TETPH</name>
<evidence type="ECO:0000313" key="2">
    <source>
        <dbReference type="Proteomes" id="UP000005666"/>
    </source>
</evidence>
<dbReference type="GeneID" id="11533720"/>
<dbReference type="eggNOG" id="ENOG502S4DB">
    <property type="taxonomic scope" value="Eukaryota"/>
</dbReference>
<sequence>MSTTVYTKSFQNCSENEVTGYNDCPSFLLSGKNKKNPLSSHRIVDNVPEYMYGKKIALNNIAPPPPSKRMLSRRVSTSSEISFSSMDSENYLEKNEIVLLVQNLLSSETRLNENEFQFYKKKIETNFLSSLENENTIMVLSQFFNEASKNKSNAQKLMKNWLVSDISVSNWVPSFIKIYENSI</sequence>
<dbReference type="RefSeq" id="XP_003686828.1">
    <property type="nucleotide sequence ID" value="XM_003686780.1"/>
</dbReference>
<dbReference type="OMA" id="PGYNDCP"/>
<organism evidence="1 2">
    <name type="scientific">Tetrapisispora phaffii (strain ATCC 24235 / CBS 4417 / NBRC 1672 / NRRL Y-8282 / UCD 70-5)</name>
    <name type="common">Yeast</name>
    <name type="synonym">Fabospora phaffii</name>
    <dbReference type="NCBI Taxonomy" id="1071381"/>
    <lineage>
        <taxon>Eukaryota</taxon>
        <taxon>Fungi</taxon>
        <taxon>Dikarya</taxon>
        <taxon>Ascomycota</taxon>
        <taxon>Saccharomycotina</taxon>
        <taxon>Saccharomycetes</taxon>
        <taxon>Saccharomycetales</taxon>
        <taxon>Saccharomycetaceae</taxon>
        <taxon>Tetrapisispora</taxon>
    </lineage>
</organism>
<dbReference type="HOGENOM" id="CLU_1496199_0_0_1"/>
<dbReference type="EMBL" id="HE612863">
    <property type="protein sequence ID" value="CCE64394.1"/>
    <property type="molecule type" value="Genomic_DNA"/>
</dbReference>
<reference evidence="1 2" key="1">
    <citation type="journal article" date="2011" name="Proc. Natl. Acad. Sci. U.S.A.">
        <title>Evolutionary erosion of yeast sex chromosomes by mating-type switching accidents.</title>
        <authorList>
            <person name="Gordon J.L."/>
            <person name="Armisen D."/>
            <person name="Proux-Wera E."/>
            <person name="Oheigeartaigh S.S."/>
            <person name="Byrne K.P."/>
            <person name="Wolfe K.H."/>
        </authorList>
    </citation>
    <scope>NUCLEOTIDE SEQUENCE [LARGE SCALE GENOMIC DNA]</scope>
    <source>
        <strain evidence="2">ATCC 24235 / CBS 4417 / NBRC 1672 / NRRL Y-8282 / UCD 70-5</strain>
    </source>
</reference>
<dbReference type="KEGG" id="tpf:TPHA_0H01890"/>
<dbReference type="AlphaFoldDB" id="G8BWE3"/>
<evidence type="ECO:0000313" key="1">
    <source>
        <dbReference type="EMBL" id="CCE64394.1"/>
    </source>
</evidence>
<keyword evidence="2" id="KW-1185">Reference proteome</keyword>
<dbReference type="Proteomes" id="UP000005666">
    <property type="component" value="Chromosome 8"/>
</dbReference>
<dbReference type="GO" id="GO:0036503">
    <property type="term" value="P:ERAD pathway"/>
    <property type="evidence" value="ECO:0007669"/>
    <property type="project" value="EnsemblFungi"/>
</dbReference>